<dbReference type="SUPFAM" id="SSF51735">
    <property type="entry name" value="NAD(P)-binding Rossmann-fold domains"/>
    <property type="match status" value="1"/>
</dbReference>
<dbReference type="Proteomes" id="UP001345013">
    <property type="component" value="Unassembled WGS sequence"/>
</dbReference>
<dbReference type="InterPro" id="IPR051609">
    <property type="entry name" value="NmrA/Isoflavone_reductase-like"/>
</dbReference>
<evidence type="ECO:0000313" key="5">
    <source>
        <dbReference type="Proteomes" id="UP001345013"/>
    </source>
</evidence>
<dbReference type="PANTHER" id="PTHR47706">
    <property type="entry name" value="NMRA-LIKE FAMILY PROTEIN"/>
    <property type="match status" value="1"/>
</dbReference>
<dbReference type="InterPro" id="IPR036291">
    <property type="entry name" value="NAD(P)-bd_dom_sf"/>
</dbReference>
<evidence type="ECO:0000313" key="4">
    <source>
        <dbReference type="EMBL" id="KAK5080102.1"/>
    </source>
</evidence>
<gene>
    <name evidence="4" type="ORF">LTR24_008664</name>
</gene>
<dbReference type="Gene3D" id="3.40.50.720">
    <property type="entry name" value="NAD(P)-binding Rossmann-like Domain"/>
    <property type="match status" value="1"/>
</dbReference>
<dbReference type="EMBL" id="JAVRRG010000157">
    <property type="protein sequence ID" value="KAK5080102.1"/>
    <property type="molecule type" value="Genomic_DNA"/>
</dbReference>
<dbReference type="Pfam" id="PF05368">
    <property type="entry name" value="NmrA"/>
    <property type="match status" value="1"/>
</dbReference>
<reference evidence="4 5" key="1">
    <citation type="submission" date="2023-08" db="EMBL/GenBank/DDBJ databases">
        <title>Black Yeasts Isolated from many extreme environments.</title>
        <authorList>
            <person name="Coleine C."/>
            <person name="Stajich J.E."/>
            <person name="Selbmann L."/>
        </authorList>
    </citation>
    <scope>NUCLEOTIDE SEQUENCE [LARGE SCALE GENOMIC DNA]</scope>
    <source>
        <strain evidence="4 5">CCFEE 5885</strain>
    </source>
</reference>
<name>A0ABR0JZ97_9EURO</name>
<evidence type="ECO:0000256" key="2">
    <source>
        <dbReference type="ARBA" id="ARBA00023002"/>
    </source>
</evidence>
<accession>A0ABR0JZ97</accession>
<comment type="caution">
    <text evidence="4">The sequence shown here is derived from an EMBL/GenBank/DDBJ whole genome shotgun (WGS) entry which is preliminary data.</text>
</comment>
<dbReference type="PANTHER" id="PTHR47706:SF6">
    <property type="entry name" value="NMRA-LIKE FAMILY PROTEIN (AFU_ORTHOLOGUE AFUA_6G00280)"/>
    <property type="match status" value="1"/>
</dbReference>
<protein>
    <recommendedName>
        <fullName evidence="3">NmrA-like domain-containing protein</fullName>
    </recommendedName>
</protein>
<dbReference type="InterPro" id="IPR008030">
    <property type="entry name" value="NmrA-like"/>
</dbReference>
<sequence length="316" mass="35377">MSRTRTILILGAGELGAAITTSLLAHPAYDSSNTSLTFVVRPETLTALDTESASDRIKSLKVFRSKGVRFKSTDLVSDPEEALAKLFRQYTCVIHAGAMTLPQGTQLKVTRAALAAEVDEFTPWQWGVDYDIIGKSGGLGLFAEQCEVRELLRAQNQTKWFILSCGVFMSFLFEEFWGVVVRDDDGEVSGVRALGGWDHKVTATTVEDIARCNAELVLVDSQERGKAVYIAGDTMRYDEFADAVVKIVGREVGREVWTTEWLKEQAKQEPEKKLWKYRVVFSEDQGLAWEKNGTYNDVKGIDMEAIEAYMDRMGMR</sequence>
<evidence type="ECO:0000259" key="3">
    <source>
        <dbReference type="Pfam" id="PF05368"/>
    </source>
</evidence>
<evidence type="ECO:0000256" key="1">
    <source>
        <dbReference type="ARBA" id="ARBA00022857"/>
    </source>
</evidence>
<keyword evidence="5" id="KW-1185">Reference proteome</keyword>
<organism evidence="4 5">
    <name type="scientific">Lithohypha guttulata</name>
    <dbReference type="NCBI Taxonomy" id="1690604"/>
    <lineage>
        <taxon>Eukaryota</taxon>
        <taxon>Fungi</taxon>
        <taxon>Dikarya</taxon>
        <taxon>Ascomycota</taxon>
        <taxon>Pezizomycotina</taxon>
        <taxon>Eurotiomycetes</taxon>
        <taxon>Chaetothyriomycetidae</taxon>
        <taxon>Chaetothyriales</taxon>
        <taxon>Trichomeriaceae</taxon>
        <taxon>Lithohypha</taxon>
    </lineage>
</organism>
<dbReference type="Gene3D" id="3.90.25.10">
    <property type="entry name" value="UDP-galactose 4-epimerase, domain 1"/>
    <property type="match status" value="1"/>
</dbReference>
<proteinExistence type="predicted"/>
<keyword evidence="1" id="KW-0521">NADP</keyword>
<keyword evidence="2" id="KW-0560">Oxidoreductase</keyword>
<feature type="domain" description="NmrA-like" evidence="3">
    <location>
        <begin position="4"/>
        <end position="264"/>
    </location>
</feature>